<reference evidence="3" key="1">
    <citation type="submission" date="2019-06" db="EMBL/GenBank/DDBJ databases">
        <title>Complete genome sequence of Methylogaea oryzae strain JCM16910.</title>
        <authorList>
            <person name="Asakawa S."/>
        </authorList>
    </citation>
    <scope>NUCLEOTIDE SEQUENCE</scope>
    <source>
        <strain evidence="3">E10</strain>
    </source>
</reference>
<evidence type="ECO:0000313" key="3">
    <source>
        <dbReference type="EMBL" id="BBL71127.1"/>
    </source>
</evidence>
<dbReference type="SUPFAM" id="SSF52172">
    <property type="entry name" value="CheY-like"/>
    <property type="match status" value="1"/>
</dbReference>
<dbReference type="PROSITE" id="PS50110">
    <property type="entry name" value="RESPONSE_REGULATORY"/>
    <property type="match status" value="1"/>
</dbReference>
<name>A0A8D4VR78_9GAMM</name>
<keyword evidence="1" id="KW-0597">Phosphoprotein</keyword>
<dbReference type="RefSeq" id="WP_054773710.1">
    <property type="nucleotide sequence ID" value="NZ_AP019782.1"/>
</dbReference>
<gene>
    <name evidence="3" type="ORF">MoryE10_17330</name>
</gene>
<evidence type="ECO:0000313" key="4">
    <source>
        <dbReference type="Proteomes" id="UP000824988"/>
    </source>
</evidence>
<dbReference type="AlphaFoldDB" id="A0A8D4VR78"/>
<feature type="modified residue" description="4-aspartylphosphate" evidence="1">
    <location>
        <position position="53"/>
    </location>
</feature>
<dbReference type="EMBL" id="AP019782">
    <property type="protein sequence ID" value="BBL71127.1"/>
    <property type="molecule type" value="Genomic_DNA"/>
</dbReference>
<feature type="domain" description="Response regulatory" evidence="2">
    <location>
        <begin position="2"/>
        <end position="118"/>
    </location>
</feature>
<dbReference type="InterPro" id="IPR011006">
    <property type="entry name" value="CheY-like_superfamily"/>
</dbReference>
<protein>
    <recommendedName>
        <fullName evidence="2">Response regulatory domain-containing protein</fullName>
    </recommendedName>
</protein>
<accession>A0A8D4VR78</accession>
<sequence>MQILVVDDSFVIRARLVAAIEQMGQFHTVLEAELIEQALERFYAIKPDVVIADLGKQNRRGLIQLAKLRQGFPGAYIVAAVNASGQCLKTKLMSKGADAVFDKTLEYGAMLEALQALLAD</sequence>
<dbReference type="SMART" id="SM00448">
    <property type="entry name" value="REC"/>
    <property type="match status" value="1"/>
</dbReference>
<dbReference type="Proteomes" id="UP000824988">
    <property type="component" value="Chromosome"/>
</dbReference>
<keyword evidence="4" id="KW-1185">Reference proteome</keyword>
<evidence type="ECO:0000256" key="1">
    <source>
        <dbReference type="PROSITE-ProRule" id="PRU00169"/>
    </source>
</evidence>
<dbReference type="Gene3D" id="3.40.50.2300">
    <property type="match status" value="1"/>
</dbReference>
<proteinExistence type="predicted"/>
<evidence type="ECO:0000259" key="2">
    <source>
        <dbReference type="PROSITE" id="PS50110"/>
    </source>
</evidence>
<dbReference type="Pfam" id="PF00072">
    <property type="entry name" value="Response_reg"/>
    <property type="match status" value="1"/>
</dbReference>
<dbReference type="KEGG" id="moz:MoryE10_17330"/>
<organism evidence="3 4">
    <name type="scientific">Methylogaea oryzae</name>
    <dbReference type="NCBI Taxonomy" id="1295382"/>
    <lineage>
        <taxon>Bacteria</taxon>
        <taxon>Pseudomonadati</taxon>
        <taxon>Pseudomonadota</taxon>
        <taxon>Gammaproteobacteria</taxon>
        <taxon>Methylococcales</taxon>
        <taxon>Methylococcaceae</taxon>
        <taxon>Methylogaea</taxon>
    </lineage>
</organism>
<dbReference type="InterPro" id="IPR001789">
    <property type="entry name" value="Sig_transdc_resp-reg_receiver"/>
</dbReference>
<dbReference type="GO" id="GO:0000160">
    <property type="term" value="P:phosphorelay signal transduction system"/>
    <property type="evidence" value="ECO:0007669"/>
    <property type="project" value="InterPro"/>
</dbReference>